<name>A0A562UXZ3_9ACTN</name>
<keyword evidence="2" id="KW-1133">Transmembrane helix</keyword>
<accession>A0A562UXZ3</accession>
<dbReference type="RefSeq" id="WP_147141083.1">
    <property type="nucleotide sequence ID" value="NZ_BAABIJ010000003.1"/>
</dbReference>
<comment type="caution">
    <text evidence="3">The sequence shown here is derived from an EMBL/GenBank/DDBJ whole genome shotgun (WGS) entry which is preliminary data.</text>
</comment>
<proteinExistence type="predicted"/>
<keyword evidence="2" id="KW-0812">Transmembrane</keyword>
<protein>
    <submittedName>
        <fullName evidence="3">Uncharacterized protein</fullName>
    </submittedName>
</protein>
<evidence type="ECO:0000256" key="2">
    <source>
        <dbReference type="SAM" id="Phobius"/>
    </source>
</evidence>
<sequence>MTDPAAGETAAPAGPGDRDPVPTPMRRTADTERHILQAAALRRRQLRSALLYGASRSWRQRLSLWPAALIGLVVVALIVAAIAVTSAFQQEQERKEREEREREMQQSSLFDPGAPSPLP</sequence>
<organism evidence="3 4">
    <name type="scientific">Stackebrandtia albiflava</name>
    <dbReference type="NCBI Taxonomy" id="406432"/>
    <lineage>
        <taxon>Bacteria</taxon>
        <taxon>Bacillati</taxon>
        <taxon>Actinomycetota</taxon>
        <taxon>Actinomycetes</taxon>
        <taxon>Glycomycetales</taxon>
        <taxon>Glycomycetaceae</taxon>
        <taxon>Stackebrandtia</taxon>
    </lineage>
</organism>
<evidence type="ECO:0000313" key="3">
    <source>
        <dbReference type="EMBL" id="TWJ10499.1"/>
    </source>
</evidence>
<keyword evidence="2" id="KW-0472">Membrane</keyword>
<evidence type="ECO:0000256" key="1">
    <source>
        <dbReference type="SAM" id="MobiDB-lite"/>
    </source>
</evidence>
<dbReference type="Proteomes" id="UP000321617">
    <property type="component" value="Unassembled WGS sequence"/>
</dbReference>
<dbReference type="EMBL" id="VLLL01000007">
    <property type="protein sequence ID" value="TWJ10499.1"/>
    <property type="molecule type" value="Genomic_DNA"/>
</dbReference>
<feature type="region of interest" description="Disordered" evidence="1">
    <location>
        <begin position="1"/>
        <end position="30"/>
    </location>
</feature>
<feature type="region of interest" description="Disordered" evidence="1">
    <location>
        <begin position="88"/>
        <end position="119"/>
    </location>
</feature>
<dbReference type="AlphaFoldDB" id="A0A562UXZ3"/>
<gene>
    <name evidence="3" type="ORF">LX16_3916</name>
</gene>
<reference evidence="3 4" key="1">
    <citation type="journal article" date="2013" name="Stand. Genomic Sci.">
        <title>Genomic Encyclopedia of Type Strains, Phase I: The one thousand microbial genomes (KMG-I) project.</title>
        <authorList>
            <person name="Kyrpides N.C."/>
            <person name="Woyke T."/>
            <person name="Eisen J.A."/>
            <person name="Garrity G."/>
            <person name="Lilburn T.G."/>
            <person name="Beck B.J."/>
            <person name="Whitman W.B."/>
            <person name="Hugenholtz P."/>
            <person name="Klenk H.P."/>
        </authorList>
    </citation>
    <scope>NUCLEOTIDE SEQUENCE [LARGE SCALE GENOMIC DNA]</scope>
    <source>
        <strain evidence="3 4">DSM 45044</strain>
    </source>
</reference>
<feature type="compositionally biased region" description="Low complexity" evidence="1">
    <location>
        <begin position="1"/>
        <end position="15"/>
    </location>
</feature>
<feature type="transmembrane region" description="Helical" evidence="2">
    <location>
        <begin position="64"/>
        <end position="88"/>
    </location>
</feature>
<keyword evidence="4" id="KW-1185">Reference proteome</keyword>
<evidence type="ECO:0000313" key="4">
    <source>
        <dbReference type="Proteomes" id="UP000321617"/>
    </source>
</evidence>
<feature type="compositionally biased region" description="Basic and acidic residues" evidence="1">
    <location>
        <begin position="91"/>
        <end position="104"/>
    </location>
</feature>